<evidence type="ECO:0000313" key="14">
    <source>
        <dbReference type="Proteomes" id="UP000640335"/>
    </source>
</evidence>
<dbReference type="RefSeq" id="WP_191748268.1">
    <property type="nucleotide sequence ID" value="NZ_JACSQZ010000006.1"/>
</dbReference>
<sequence>MKGKTLYELFIGLLALMLSVMLILDLMYKLPLMVVKSFYYINFIVSILFLCDYIIRIIISKKKINFIINNIVDFLSTIPFIVIGIAILRLDILNFINLKVRIEIVKVILLIILIIKFKNKIKETVKVNKFNYLLIVTTIIIVLGAVIISLLEDMTFGDAIWWSFVTFTTVGYGDVLLTTSLGRLVAIILMIFGIGFIGITTSTIAAYIVNKDIRRDKKRNFRDETIEFIKYRIDNLDNISDEELDNIYKTLRVLRENKKG</sequence>
<dbReference type="Gene3D" id="1.20.120.350">
    <property type="entry name" value="Voltage-gated potassium channels. Chain C"/>
    <property type="match status" value="1"/>
</dbReference>
<dbReference type="SUPFAM" id="SSF81324">
    <property type="entry name" value="Voltage-gated potassium channels"/>
    <property type="match status" value="1"/>
</dbReference>
<evidence type="ECO:0000256" key="3">
    <source>
        <dbReference type="ARBA" id="ARBA00022538"/>
    </source>
</evidence>
<dbReference type="PRINTS" id="PR00169">
    <property type="entry name" value="KCHANNEL"/>
</dbReference>
<feature type="transmembrane region" description="Helical" evidence="11">
    <location>
        <begin position="40"/>
        <end position="59"/>
    </location>
</feature>
<dbReference type="Gene3D" id="1.10.287.70">
    <property type="match status" value="1"/>
</dbReference>
<keyword evidence="4 11" id="KW-0812">Transmembrane</keyword>
<protein>
    <submittedName>
        <fullName evidence="13">Two pore domain potassium channel family protein</fullName>
    </submittedName>
</protein>
<keyword evidence="10 13" id="KW-0407">Ion channel</keyword>
<name>A0ABR8Q0T7_9CLOT</name>
<keyword evidence="3" id="KW-0633">Potassium transport</keyword>
<proteinExistence type="predicted"/>
<feature type="domain" description="Potassium channel" evidence="12">
    <location>
        <begin position="136"/>
        <end position="209"/>
    </location>
</feature>
<dbReference type="InterPro" id="IPR047871">
    <property type="entry name" value="K_chnl_Slo-like"/>
</dbReference>
<evidence type="ECO:0000256" key="9">
    <source>
        <dbReference type="ARBA" id="ARBA00023136"/>
    </source>
</evidence>
<keyword evidence="5" id="KW-0631">Potassium channel</keyword>
<comment type="caution">
    <text evidence="13">The sequence shown here is derived from an EMBL/GenBank/DDBJ whole genome shotgun (WGS) entry which is preliminary data.</text>
</comment>
<dbReference type="EMBL" id="JACSQZ010000006">
    <property type="protein sequence ID" value="MBD7914030.1"/>
    <property type="molecule type" value="Genomic_DNA"/>
</dbReference>
<reference evidence="13 14" key="1">
    <citation type="submission" date="2020-08" db="EMBL/GenBank/DDBJ databases">
        <title>A Genomic Blueprint of the Chicken Gut Microbiome.</title>
        <authorList>
            <person name="Gilroy R."/>
            <person name="Ravi A."/>
            <person name="Getino M."/>
            <person name="Pursley I."/>
            <person name="Horton D.L."/>
            <person name="Alikhan N.-F."/>
            <person name="Baker D."/>
            <person name="Gharbi K."/>
            <person name="Hall N."/>
            <person name="Watson M."/>
            <person name="Adriaenssens E.M."/>
            <person name="Foster-Nyarko E."/>
            <person name="Jarju S."/>
            <person name="Secka A."/>
            <person name="Antonio M."/>
            <person name="Oren A."/>
            <person name="Chaudhuri R."/>
            <person name="La Ragione R.M."/>
            <person name="Hildebrand F."/>
            <person name="Pallen M.J."/>
        </authorList>
    </citation>
    <scope>NUCLEOTIDE SEQUENCE [LARGE SCALE GENOMIC DNA]</scope>
    <source>
        <strain evidence="13 14">Sa3CUN1</strain>
    </source>
</reference>
<feature type="transmembrane region" description="Helical" evidence="11">
    <location>
        <begin position="130"/>
        <end position="151"/>
    </location>
</feature>
<feature type="transmembrane region" description="Helical" evidence="11">
    <location>
        <begin position="66"/>
        <end position="88"/>
    </location>
</feature>
<evidence type="ECO:0000256" key="6">
    <source>
        <dbReference type="ARBA" id="ARBA00022958"/>
    </source>
</evidence>
<evidence type="ECO:0000256" key="1">
    <source>
        <dbReference type="ARBA" id="ARBA00004141"/>
    </source>
</evidence>
<evidence type="ECO:0000256" key="7">
    <source>
        <dbReference type="ARBA" id="ARBA00022989"/>
    </source>
</evidence>
<evidence type="ECO:0000256" key="2">
    <source>
        <dbReference type="ARBA" id="ARBA00022448"/>
    </source>
</evidence>
<gene>
    <name evidence="13" type="ORF">H9660_02620</name>
</gene>
<evidence type="ECO:0000313" key="13">
    <source>
        <dbReference type="EMBL" id="MBD7914030.1"/>
    </source>
</evidence>
<dbReference type="PANTHER" id="PTHR10027:SF10">
    <property type="entry name" value="SLOWPOKE 2, ISOFORM D"/>
    <property type="match status" value="1"/>
</dbReference>
<feature type="transmembrane region" description="Helical" evidence="11">
    <location>
        <begin position="100"/>
        <end position="118"/>
    </location>
</feature>
<evidence type="ECO:0000256" key="11">
    <source>
        <dbReference type="SAM" id="Phobius"/>
    </source>
</evidence>
<keyword evidence="8" id="KW-0406">Ion transport</keyword>
<organism evidence="13 14">
    <name type="scientific">Clostridium gallinarum</name>
    <dbReference type="NCBI Taxonomy" id="2762246"/>
    <lineage>
        <taxon>Bacteria</taxon>
        <taxon>Bacillati</taxon>
        <taxon>Bacillota</taxon>
        <taxon>Clostridia</taxon>
        <taxon>Eubacteriales</taxon>
        <taxon>Clostridiaceae</taxon>
        <taxon>Clostridium</taxon>
    </lineage>
</organism>
<evidence type="ECO:0000259" key="12">
    <source>
        <dbReference type="Pfam" id="PF07885"/>
    </source>
</evidence>
<dbReference type="PANTHER" id="PTHR10027">
    <property type="entry name" value="CALCIUM-ACTIVATED POTASSIUM CHANNEL ALPHA CHAIN"/>
    <property type="match status" value="1"/>
</dbReference>
<dbReference type="Pfam" id="PF07885">
    <property type="entry name" value="Ion_trans_2"/>
    <property type="match status" value="1"/>
</dbReference>
<accession>A0ABR8Q0T7</accession>
<dbReference type="Proteomes" id="UP000640335">
    <property type="component" value="Unassembled WGS sequence"/>
</dbReference>
<keyword evidence="9 11" id="KW-0472">Membrane</keyword>
<feature type="transmembrane region" description="Helical" evidence="11">
    <location>
        <begin position="7"/>
        <end position="28"/>
    </location>
</feature>
<evidence type="ECO:0000256" key="5">
    <source>
        <dbReference type="ARBA" id="ARBA00022826"/>
    </source>
</evidence>
<evidence type="ECO:0000256" key="8">
    <source>
        <dbReference type="ARBA" id="ARBA00023065"/>
    </source>
</evidence>
<dbReference type="GO" id="GO:0034220">
    <property type="term" value="P:monoatomic ion transmembrane transport"/>
    <property type="evidence" value="ECO:0007669"/>
    <property type="project" value="UniProtKB-KW"/>
</dbReference>
<comment type="subcellular location">
    <subcellularLocation>
        <location evidence="1">Membrane</location>
        <topology evidence="1">Multi-pass membrane protein</topology>
    </subcellularLocation>
</comment>
<keyword evidence="2" id="KW-0813">Transport</keyword>
<evidence type="ECO:0000256" key="10">
    <source>
        <dbReference type="ARBA" id="ARBA00023303"/>
    </source>
</evidence>
<evidence type="ECO:0000256" key="4">
    <source>
        <dbReference type="ARBA" id="ARBA00022692"/>
    </source>
</evidence>
<keyword evidence="6" id="KW-0630">Potassium</keyword>
<dbReference type="InterPro" id="IPR027359">
    <property type="entry name" value="Volt_channel_dom_sf"/>
</dbReference>
<feature type="transmembrane region" description="Helical" evidence="11">
    <location>
        <begin position="184"/>
        <end position="209"/>
    </location>
</feature>
<keyword evidence="14" id="KW-1185">Reference proteome</keyword>
<keyword evidence="7 11" id="KW-1133">Transmembrane helix</keyword>
<dbReference type="InterPro" id="IPR013099">
    <property type="entry name" value="K_chnl_dom"/>
</dbReference>